<dbReference type="KEGG" id="cput:CONPUDRAFT_80896"/>
<comment type="similarity">
    <text evidence="2">Belongs to the FKBP-type PPIase family. FKBP3/4 subfamily.</text>
</comment>
<dbReference type="Proteomes" id="UP000053558">
    <property type="component" value="Unassembled WGS sequence"/>
</dbReference>
<dbReference type="GeneID" id="19210148"/>
<evidence type="ECO:0000256" key="6">
    <source>
        <dbReference type="PROSITE-ProRule" id="PRU00277"/>
    </source>
</evidence>
<keyword evidence="4 5" id="KW-0413">Isomerase</keyword>
<feature type="compositionally biased region" description="Acidic residues" evidence="7">
    <location>
        <begin position="162"/>
        <end position="173"/>
    </location>
</feature>
<feature type="domain" description="PPIase FKBP-type" evidence="8">
    <location>
        <begin position="314"/>
        <end position="400"/>
    </location>
</feature>
<dbReference type="InterPro" id="IPR023566">
    <property type="entry name" value="PPIase_Fpr3/Fpr4-like"/>
</dbReference>
<organism evidence="9 10">
    <name type="scientific">Coniophora puteana (strain RWD-64-598)</name>
    <name type="common">Brown rot fungus</name>
    <dbReference type="NCBI Taxonomy" id="741705"/>
    <lineage>
        <taxon>Eukaryota</taxon>
        <taxon>Fungi</taxon>
        <taxon>Dikarya</taxon>
        <taxon>Basidiomycota</taxon>
        <taxon>Agaricomycotina</taxon>
        <taxon>Agaricomycetes</taxon>
        <taxon>Agaricomycetidae</taxon>
        <taxon>Boletales</taxon>
        <taxon>Coniophorineae</taxon>
        <taxon>Coniophoraceae</taxon>
        <taxon>Coniophora</taxon>
    </lineage>
</organism>
<dbReference type="PANTHER" id="PTHR43811">
    <property type="entry name" value="FKBP-TYPE PEPTIDYL-PROLYL CIS-TRANS ISOMERASE FKPA"/>
    <property type="match status" value="1"/>
</dbReference>
<comment type="catalytic activity">
    <reaction evidence="1 5 6">
        <text>[protein]-peptidylproline (omega=180) = [protein]-peptidylproline (omega=0)</text>
        <dbReference type="Rhea" id="RHEA:16237"/>
        <dbReference type="Rhea" id="RHEA-COMP:10747"/>
        <dbReference type="Rhea" id="RHEA-COMP:10748"/>
        <dbReference type="ChEBI" id="CHEBI:83833"/>
        <dbReference type="ChEBI" id="CHEBI:83834"/>
        <dbReference type="EC" id="5.2.1.8"/>
    </reaction>
</comment>
<dbReference type="GO" id="GO:0003755">
    <property type="term" value="F:peptidyl-prolyl cis-trans isomerase activity"/>
    <property type="evidence" value="ECO:0007669"/>
    <property type="project" value="UniProtKB-KW"/>
</dbReference>
<dbReference type="PIRSF" id="PIRSF001473">
    <property type="entry name" value="FK506-bp_FPR3"/>
    <property type="match status" value="1"/>
</dbReference>
<evidence type="ECO:0000256" key="4">
    <source>
        <dbReference type="ARBA" id="ARBA00023235"/>
    </source>
</evidence>
<comment type="caution">
    <text evidence="9">The sequence shown here is derived from an EMBL/GenBank/DDBJ whole genome shotgun (WGS) entry which is preliminary data.</text>
</comment>
<dbReference type="FunFam" id="3.10.50.40:FF:000006">
    <property type="entry name" value="Peptidyl-prolyl cis-trans isomerase"/>
    <property type="match status" value="1"/>
</dbReference>
<evidence type="ECO:0000256" key="5">
    <source>
        <dbReference type="PIRNR" id="PIRNR001473"/>
    </source>
</evidence>
<feature type="region of interest" description="Disordered" evidence="7">
    <location>
        <begin position="162"/>
        <end position="295"/>
    </location>
</feature>
<feature type="compositionally biased region" description="Basic and acidic residues" evidence="7">
    <location>
        <begin position="265"/>
        <end position="290"/>
    </location>
</feature>
<evidence type="ECO:0000256" key="2">
    <source>
        <dbReference type="ARBA" id="ARBA00007838"/>
    </source>
</evidence>
<sequence>MPVAIAIWHVALEPGKPKTVIPQADINIKFAAFGDVLAASGASGRSSVKFTYTTPAAVDSDDEADEDEDDDEEGGMTGKPATTFLCALTPGTCETQVFDLVLERDEEYIFEVVGKNTVYLNGNYVDQVPPDQPPFDEEEEYSDEEAAFNLEDVSSDVEYAADDLEEEDEDADRFEEIADSPKQSTKKLKRAREEAMDEDEAPELVPADGAKLSKTQQKKAKKLKAEGGKAVAVEATTTTTKTETAPKDKVADKKDEKKEKKEKKDKKGKDKADEKEKDKKDKKDDAKAPESKTLPGGLIVKDYKVGTGKQAKTGSRVSMRYIGKLTNGKEFDKNVKGSPFSFKLGVGEVIKGWDQGLIGVQVGGERELTIPPALAYGKQKLPGIPPNSTLKFEVKCLSIS</sequence>
<dbReference type="EC" id="5.2.1.8" evidence="5"/>
<keyword evidence="3 5" id="KW-0697">Rotamase</keyword>
<keyword evidence="10" id="KW-1185">Reference proteome</keyword>
<dbReference type="SUPFAM" id="SSF54534">
    <property type="entry name" value="FKBP-like"/>
    <property type="match status" value="1"/>
</dbReference>
<dbReference type="OMA" id="TLVKIHY"/>
<feature type="compositionally biased region" description="Low complexity" evidence="7">
    <location>
        <begin position="228"/>
        <end position="243"/>
    </location>
</feature>
<dbReference type="Gene3D" id="2.60.120.340">
    <property type="entry name" value="Nucleoplasmin core domain"/>
    <property type="match status" value="1"/>
</dbReference>
<feature type="compositionally biased region" description="Acidic residues" evidence="7">
    <location>
        <begin position="59"/>
        <end position="74"/>
    </location>
</feature>
<proteinExistence type="inferred from homology"/>
<dbReference type="Gene3D" id="3.10.50.40">
    <property type="match status" value="1"/>
</dbReference>
<dbReference type="Pfam" id="PF00254">
    <property type="entry name" value="FKBP_C"/>
    <property type="match status" value="1"/>
</dbReference>
<evidence type="ECO:0000256" key="3">
    <source>
        <dbReference type="ARBA" id="ARBA00023110"/>
    </source>
</evidence>
<dbReference type="InterPro" id="IPR001179">
    <property type="entry name" value="PPIase_FKBP_dom"/>
</dbReference>
<dbReference type="OrthoDB" id="77911at2759"/>
<evidence type="ECO:0000259" key="8">
    <source>
        <dbReference type="PROSITE" id="PS50059"/>
    </source>
</evidence>
<feature type="region of interest" description="Disordered" evidence="7">
    <location>
        <begin position="57"/>
        <end position="78"/>
    </location>
</feature>
<dbReference type="EMBL" id="JH711576">
    <property type="protein sequence ID" value="EIW82615.1"/>
    <property type="molecule type" value="Genomic_DNA"/>
</dbReference>
<evidence type="ECO:0000313" key="9">
    <source>
        <dbReference type="EMBL" id="EIW82615.1"/>
    </source>
</evidence>
<dbReference type="RefSeq" id="XP_007766490.1">
    <property type="nucleotide sequence ID" value="XM_007768300.1"/>
</dbReference>
<gene>
    <name evidence="9" type="ORF">CONPUDRAFT_80896</name>
</gene>
<dbReference type="PANTHER" id="PTHR43811:SF19">
    <property type="entry name" value="39 KDA FK506-BINDING NUCLEAR PROTEIN"/>
    <property type="match status" value="1"/>
</dbReference>
<evidence type="ECO:0000256" key="1">
    <source>
        <dbReference type="ARBA" id="ARBA00000971"/>
    </source>
</evidence>
<evidence type="ECO:0000313" key="10">
    <source>
        <dbReference type="Proteomes" id="UP000053558"/>
    </source>
</evidence>
<dbReference type="PROSITE" id="PS50059">
    <property type="entry name" value="FKBP_PPIASE"/>
    <property type="match status" value="1"/>
</dbReference>
<dbReference type="Pfam" id="PF17800">
    <property type="entry name" value="NPL"/>
    <property type="match status" value="1"/>
</dbReference>
<feature type="compositionally biased region" description="Basic and acidic residues" evidence="7">
    <location>
        <begin position="244"/>
        <end position="259"/>
    </location>
</feature>
<dbReference type="AlphaFoldDB" id="A0A5M3MV74"/>
<accession>A0A5M3MV74</accession>
<dbReference type="GO" id="GO:0000785">
    <property type="term" value="C:chromatin"/>
    <property type="evidence" value="ECO:0007669"/>
    <property type="project" value="TreeGrafter"/>
</dbReference>
<dbReference type="InterPro" id="IPR041232">
    <property type="entry name" value="NPL"/>
</dbReference>
<protein>
    <recommendedName>
        <fullName evidence="5">FK506-binding protein</fullName>
        <ecNumber evidence="5">5.2.1.8</ecNumber>
    </recommendedName>
</protein>
<name>A0A5M3MV74_CONPW</name>
<dbReference type="InterPro" id="IPR046357">
    <property type="entry name" value="PPIase_dom_sf"/>
</dbReference>
<evidence type="ECO:0000256" key="7">
    <source>
        <dbReference type="SAM" id="MobiDB-lite"/>
    </source>
</evidence>
<dbReference type="GO" id="GO:0005730">
    <property type="term" value="C:nucleolus"/>
    <property type="evidence" value="ECO:0007669"/>
    <property type="project" value="TreeGrafter"/>
</dbReference>
<reference evidence="10" key="1">
    <citation type="journal article" date="2012" name="Science">
        <title>The Paleozoic origin of enzymatic lignin decomposition reconstructed from 31 fungal genomes.</title>
        <authorList>
            <person name="Floudas D."/>
            <person name="Binder M."/>
            <person name="Riley R."/>
            <person name="Barry K."/>
            <person name="Blanchette R.A."/>
            <person name="Henrissat B."/>
            <person name="Martinez A.T."/>
            <person name="Otillar R."/>
            <person name="Spatafora J.W."/>
            <person name="Yadav J.S."/>
            <person name="Aerts A."/>
            <person name="Benoit I."/>
            <person name="Boyd A."/>
            <person name="Carlson A."/>
            <person name="Copeland A."/>
            <person name="Coutinho P.M."/>
            <person name="de Vries R.P."/>
            <person name="Ferreira P."/>
            <person name="Findley K."/>
            <person name="Foster B."/>
            <person name="Gaskell J."/>
            <person name="Glotzer D."/>
            <person name="Gorecki P."/>
            <person name="Heitman J."/>
            <person name="Hesse C."/>
            <person name="Hori C."/>
            <person name="Igarashi K."/>
            <person name="Jurgens J.A."/>
            <person name="Kallen N."/>
            <person name="Kersten P."/>
            <person name="Kohler A."/>
            <person name="Kuees U."/>
            <person name="Kumar T.K.A."/>
            <person name="Kuo A."/>
            <person name="LaButti K."/>
            <person name="Larrondo L.F."/>
            <person name="Lindquist E."/>
            <person name="Ling A."/>
            <person name="Lombard V."/>
            <person name="Lucas S."/>
            <person name="Lundell T."/>
            <person name="Martin R."/>
            <person name="McLaughlin D.J."/>
            <person name="Morgenstern I."/>
            <person name="Morin E."/>
            <person name="Murat C."/>
            <person name="Nagy L.G."/>
            <person name="Nolan M."/>
            <person name="Ohm R.A."/>
            <person name="Patyshakuliyeva A."/>
            <person name="Rokas A."/>
            <person name="Ruiz-Duenas F.J."/>
            <person name="Sabat G."/>
            <person name="Salamov A."/>
            <person name="Samejima M."/>
            <person name="Schmutz J."/>
            <person name="Slot J.C."/>
            <person name="St John F."/>
            <person name="Stenlid J."/>
            <person name="Sun H."/>
            <person name="Sun S."/>
            <person name="Syed K."/>
            <person name="Tsang A."/>
            <person name="Wiebenga A."/>
            <person name="Young D."/>
            <person name="Pisabarro A."/>
            <person name="Eastwood D.C."/>
            <person name="Martin F."/>
            <person name="Cullen D."/>
            <person name="Grigoriev I.V."/>
            <person name="Hibbett D.S."/>
        </authorList>
    </citation>
    <scope>NUCLEOTIDE SEQUENCE [LARGE SCALE GENOMIC DNA]</scope>
    <source>
        <strain evidence="10">RWD-64-598 SS2</strain>
    </source>
</reference>